<evidence type="ECO:0000256" key="18">
    <source>
        <dbReference type="ARBA" id="ARBA00023242"/>
    </source>
</evidence>
<evidence type="ECO:0000256" key="12">
    <source>
        <dbReference type="ARBA" id="ARBA00022801"/>
    </source>
</evidence>
<feature type="compositionally biased region" description="Basic and acidic residues" evidence="24">
    <location>
        <begin position="204"/>
        <end position="215"/>
    </location>
</feature>
<gene>
    <name evidence="26" type="ORF">P154DRAFT_201365</name>
</gene>
<feature type="region of interest" description="Disordered" evidence="24">
    <location>
        <begin position="21"/>
        <end position="78"/>
    </location>
</feature>
<name>A0A6A5WFJ0_9PLEO</name>
<dbReference type="EC" id="3.1.13.4" evidence="6"/>
<dbReference type="AlphaFoldDB" id="A0A6A5WFJ0"/>
<evidence type="ECO:0000313" key="27">
    <source>
        <dbReference type="Proteomes" id="UP000799779"/>
    </source>
</evidence>
<evidence type="ECO:0000256" key="8">
    <source>
        <dbReference type="ARBA" id="ARBA00022614"/>
    </source>
</evidence>
<evidence type="ECO:0000256" key="2">
    <source>
        <dbReference type="ARBA" id="ARBA00001946"/>
    </source>
</evidence>
<evidence type="ECO:0000259" key="25">
    <source>
        <dbReference type="Pfam" id="PF03372"/>
    </source>
</evidence>
<evidence type="ECO:0000256" key="13">
    <source>
        <dbReference type="ARBA" id="ARBA00022839"/>
    </source>
</evidence>
<keyword evidence="8" id="KW-0433">Leucine-rich repeat</keyword>
<keyword evidence="14" id="KW-0460">Magnesium</keyword>
<evidence type="ECO:0000256" key="5">
    <source>
        <dbReference type="ARBA" id="ARBA00010774"/>
    </source>
</evidence>
<comment type="subcellular location">
    <subcellularLocation>
        <location evidence="4">Cytoplasm</location>
    </subcellularLocation>
    <subcellularLocation>
        <location evidence="3">Nucleus</location>
    </subcellularLocation>
</comment>
<dbReference type="OrthoDB" id="428734at2759"/>
<dbReference type="Gene3D" id="3.60.10.10">
    <property type="entry name" value="Endonuclease/exonuclease/phosphatase"/>
    <property type="match status" value="1"/>
</dbReference>
<evidence type="ECO:0000256" key="22">
    <source>
        <dbReference type="ARBA" id="ARBA00033317"/>
    </source>
</evidence>
<keyword evidence="7" id="KW-0963">Cytoplasm</keyword>
<comment type="catalytic activity">
    <reaction evidence="1">
        <text>Exonucleolytic cleavage of poly(A) to 5'-AMP.</text>
        <dbReference type="EC" id="3.1.13.4"/>
    </reaction>
</comment>
<evidence type="ECO:0000256" key="16">
    <source>
        <dbReference type="ARBA" id="ARBA00023015"/>
    </source>
</evidence>
<feature type="compositionally biased region" description="Polar residues" evidence="24">
    <location>
        <begin position="123"/>
        <end position="138"/>
    </location>
</feature>
<dbReference type="InterPro" id="IPR032675">
    <property type="entry name" value="LRR_dom_sf"/>
</dbReference>
<evidence type="ECO:0000256" key="17">
    <source>
        <dbReference type="ARBA" id="ARBA00023163"/>
    </source>
</evidence>
<dbReference type="InterPro" id="IPR005135">
    <property type="entry name" value="Endo/exonuclease/phosphatase"/>
</dbReference>
<evidence type="ECO:0000256" key="10">
    <source>
        <dbReference type="ARBA" id="ARBA00022723"/>
    </source>
</evidence>
<dbReference type="GO" id="GO:0005634">
    <property type="term" value="C:nucleus"/>
    <property type="evidence" value="ECO:0007669"/>
    <property type="project" value="UniProtKB-SubCell"/>
</dbReference>
<comment type="function">
    <text evidence="23">Acts as a catalytic component of the CCR4-NOT core complex, which in the nucleus seems to be a general transcription factor, and in the cytoplasm the major mRNA deadenylase involved in mRNA turnover. Ccr4 has 3'-5' RNase activity with a strong preference for polyadenylated substrates and also low exonuclease activity towards single-stranded DNA.</text>
</comment>
<evidence type="ECO:0000256" key="19">
    <source>
        <dbReference type="ARBA" id="ARBA00023475"/>
    </source>
</evidence>
<dbReference type="EMBL" id="ML977589">
    <property type="protein sequence ID" value="KAF2000392.1"/>
    <property type="molecule type" value="Genomic_DNA"/>
</dbReference>
<evidence type="ECO:0000256" key="3">
    <source>
        <dbReference type="ARBA" id="ARBA00004123"/>
    </source>
</evidence>
<dbReference type="InterPro" id="IPR001611">
    <property type="entry name" value="Leu-rich_rpt"/>
</dbReference>
<protein>
    <recommendedName>
        <fullName evidence="19">CCR4-Not complex 3'-5'-exoribonuclease subunit Ccr4</fullName>
        <ecNumber evidence="6">3.1.13.4</ecNumber>
    </recommendedName>
    <alternativeName>
        <fullName evidence="20">Carbon catabolite repressor protein 4</fullName>
    </alternativeName>
    <alternativeName>
        <fullName evidence="21">Cytoplasmic deadenylase</fullName>
    </alternativeName>
    <alternativeName>
        <fullName evidence="22">Glucose-repressible alcohol dehydrogenase transcriptional effector</fullName>
    </alternativeName>
</protein>
<dbReference type="PANTHER" id="PTHR12121:SF100">
    <property type="entry name" value="POLY(A)-SPECIFIC RIBONUCLEASE"/>
    <property type="match status" value="1"/>
</dbReference>
<evidence type="ECO:0000256" key="1">
    <source>
        <dbReference type="ARBA" id="ARBA00001663"/>
    </source>
</evidence>
<dbReference type="InterPro" id="IPR003591">
    <property type="entry name" value="Leu-rich_rpt_typical-subtyp"/>
</dbReference>
<evidence type="ECO:0000256" key="15">
    <source>
        <dbReference type="ARBA" id="ARBA00022884"/>
    </source>
</evidence>
<dbReference type="GO" id="GO:0005737">
    <property type="term" value="C:cytoplasm"/>
    <property type="evidence" value="ECO:0007669"/>
    <property type="project" value="UniProtKB-SubCell"/>
</dbReference>
<dbReference type="SMART" id="SM00369">
    <property type="entry name" value="LRR_TYP"/>
    <property type="match status" value="3"/>
</dbReference>
<dbReference type="FunFam" id="3.80.10.10:FF:000447">
    <property type="entry name" value="Glucose-repressible alcohol dehydrogenase transcriptional effector"/>
    <property type="match status" value="1"/>
</dbReference>
<keyword evidence="17" id="KW-0804">Transcription</keyword>
<feature type="compositionally biased region" description="Polar residues" evidence="24">
    <location>
        <begin position="145"/>
        <end position="158"/>
    </location>
</feature>
<keyword evidence="12" id="KW-0378">Hydrolase</keyword>
<feature type="compositionally biased region" description="Low complexity" evidence="24">
    <location>
        <begin position="50"/>
        <end position="62"/>
    </location>
</feature>
<keyword evidence="9" id="KW-0540">Nuclease</keyword>
<keyword evidence="27" id="KW-1185">Reference proteome</keyword>
<evidence type="ECO:0000256" key="21">
    <source>
        <dbReference type="ARBA" id="ARBA00031469"/>
    </source>
</evidence>
<dbReference type="GO" id="GO:0004535">
    <property type="term" value="F:poly(A)-specific ribonuclease activity"/>
    <property type="evidence" value="ECO:0007669"/>
    <property type="project" value="UniProtKB-EC"/>
</dbReference>
<evidence type="ECO:0000256" key="24">
    <source>
        <dbReference type="SAM" id="MobiDB-lite"/>
    </source>
</evidence>
<evidence type="ECO:0000313" key="26">
    <source>
        <dbReference type="EMBL" id="KAF2000392.1"/>
    </source>
</evidence>
<keyword evidence="13" id="KW-0269">Exonuclease</keyword>
<dbReference type="Gene3D" id="3.80.10.10">
    <property type="entry name" value="Ribonuclease Inhibitor"/>
    <property type="match status" value="1"/>
</dbReference>
<feature type="domain" description="Endonuclease/exonuclease/phosphatase" evidence="25">
    <location>
        <begin position="384"/>
        <end position="730"/>
    </location>
</feature>
<proteinExistence type="inferred from homology"/>
<dbReference type="SUPFAM" id="SSF52058">
    <property type="entry name" value="L domain-like"/>
    <property type="match status" value="1"/>
</dbReference>
<keyword evidence="15" id="KW-0694">RNA-binding</keyword>
<evidence type="ECO:0000256" key="11">
    <source>
        <dbReference type="ARBA" id="ARBA00022737"/>
    </source>
</evidence>
<evidence type="ECO:0000256" key="9">
    <source>
        <dbReference type="ARBA" id="ARBA00022722"/>
    </source>
</evidence>
<comment type="cofactor">
    <cofactor evidence="2">
        <name>Mg(2+)</name>
        <dbReference type="ChEBI" id="CHEBI:18420"/>
    </cofactor>
</comment>
<comment type="similarity">
    <text evidence="5">Belongs to the CCR4/nocturin family.</text>
</comment>
<sequence length="763" mass="86109">MADYSSYPRGAGQTFYPQHAQPALHNRNLPNRVRSPTASGRIPFNTDNNSPSRSPGPQSPQQYGMFQQGHGHQSHNVMMNGGQRYAMQMNLGKPFQHNQGHQHHAQTHQQHQDHSGAGHGGQYNHQHTISSGGMTNAQPHFAPNHLQNGTPNSVNSGLTKPPNEHWAEQLQLAQRAREMTQSHSHARNHPSVNKNVVAGTANGHSKETDKEERNRPAGTPADDGKKNHIWTILDFGGQNLKVMTPSLFQYTFLTKLYLNCNKLTYLPPEVGRLRGLTHLDVSLNELRYLPPEIGMLVNLEQLLLFDNHLDTLPFELGALHQLKMLGIEGNPIPEDLKSIIVDQGTTELIRYFRENAQPPDPPHERDWIVLDELTDSSQETFTALSYNILCDKYCTTSLYGYTPSAALAWDHRKETILGELRERNADIVCLQEIDQESFNDYFRGSLAHNDYKGVFWPKSRARTMAEKDAKLVDGCAIFYKNSKYILLDKQLIDIANTAINRPDMKGEHDIFNRVMPRDDIAVVAFLENRATGTRMIVGNVHVFWNPAFTDVKLVQVAIMMEQITKLAAKWAKFPACTDKVMYRFTNVDDEEGKDGTEVAPQVPGPSQEYSDGAQIPLILCGDFNTLPHQGIGIYDLLVQGSILNTHADLGEHKYGNFTRDGISHPFSLKSSYSSINELSFTNYTPNFVGVLDYIWYSTNTLQVTGLLGDVDKEYLQRVPGFPNWHYPSDHLALYAQYVVKSRKEKKTFAEPDFGPSRDRDRRS</sequence>
<dbReference type="Proteomes" id="UP000799779">
    <property type="component" value="Unassembled WGS sequence"/>
</dbReference>
<keyword evidence="11" id="KW-0677">Repeat</keyword>
<evidence type="ECO:0000256" key="20">
    <source>
        <dbReference type="ARBA" id="ARBA00030493"/>
    </source>
</evidence>
<evidence type="ECO:0000256" key="7">
    <source>
        <dbReference type="ARBA" id="ARBA00022490"/>
    </source>
</evidence>
<dbReference type="GO" id="GO:0046872">
    <property type="term" value="F:metal ion binding"/>
    <property type="evidence" value="ECO:0007669"/>
    <property type="project" value="UniProtKB-KW"/>
</dbReference>
<keyword evidence="16" id="KW-0805">Transcription regulation</keyword>
<feature type="region of interest" description="Disordered" evidence="24">
    <location>
        <begin position="94"/>
        <end position="223"/>
    </location>
</feature>
<evidence type="ECO:0000256" key="6">
    <source>
        <dbReference type="ARBA" id="ARBA00012161"/>
    </source>
</evidence>
<evidence type="ECO:0000256" key="14">
    <source>
        <dbReference type="ARBA" id="ARBA00022842"/>
    </source>
</evidence>
<dbReference type="InterPro" id="IPR050410">
    <property type="entry name" value="CCR4/nocturin_mRNA_transcr"/>
</dbReference>
<evidence type="ECO:0000256" key="23">
    <source>
        <dbReference type="ARBA" id="ARBA00045495"/>
    </source>
</evidence>
<organism evidence="26 27">
    <name type="scientific">Amniculicola lignicola CBS 123094</name>
    <dbReference type="NCBI Taxonomy" id="1392246"/>
    <lineage>
        <taxon>Eukaryota</taxon>
        <taxon>Fungi</taxon>
        <taxon>Dikarya</taxon>
        <taxon>Ascomycota</taxon>
        <taxon>Pezizomycotina</taxon>
        <taxon>Dothideomycetes</taxon>
        <taxon>Pleosporomycetidae</taxon>
        <taxon>Pleosporales</taxon>
        <taxon>Amniculicolaceae</taxon>
        <taxon>Amniculicola</taxon>
    </lineage>
</organism>
<evidence type="ECO:0000256" key="4">
    <source>
        <dbReference type="ARBA" id="ARBA00004496"/>
    </source>
</evidence>
<dbReference type="FunFam" id="3.60.10.10:FF:000037">
    <property type="entry name" value="Glucose-repressible alcohol dehydrogenase transcriptional effector"/>
    <property type="match status" value="1"/>
</dbReference>
<dbReference type="InterPro" id="IPR036691">
    <property type="entry name" value="Endo/exonu/phosph_ase_sf"/>
</dbReference>
<dbReference type="SUPFAM" id="SSF56219">
    <property type="entry name" value="DNase I-like"/>
    <property type="match status" value="1"/>
</dbReference>
<keyword evidence="10" id="KW-0479">Metal-binding</keyword>
<reference evidence="26" key="1">
    <citation type="journal article" date="2020" name="Stud. Mycol.">
        <title>101 Dothideomycetes genomes: a test case for predicting lifestyles and emergence of pathogens.</title>
        <authorList>
            <person name="Haridas S."/>
            <person name="Albert R."/>
            <person name="Binder M."/>
            <person name="Bloem J."/>
            <person name="Labutti K."/>
            <person name="Salamov A."/>
            <person name="Andreopoulos B."/>
            <person name="Baker S."/>
            <person name="Barry K."/>
            <person name="Bills G."/>
            <person name="Bluhm B."/>
            <person name="Cannon C."/>
            <person name="Castanera R."/>
            <person name="Culley D."/>
            <person name="Daum C."/>
            <person name="Ezra D."/>
            <person name="Gonzalez J."/>
            <person name="Henrissat B."/>
            <person name="Kuo A."/>
            <person name="Liang C."/>
            <person name="Lipzen A."/>
            <person name="Lutzoni F."/>
            <person name="Magnuson J."/>
            <person name="Mondo S."/>
            <person name="Nolan M."/>
            <person name="Ohm R."/>
            <person name="Pangilinan J."/>
            <person name="Park H.-J."/>
            <person name="Ramirez L."/>
            <person name="Alfaro M."/>
            <person name="Sun H."/>
            <person name="Tritt A."/>
            <person name="Yoshinaga Y."/>
            <person name="Zwiers L.-H."/>
            <person name="Turgeon B."/>
            <person name="Goodwin S."/>
            <person name="Spatafora J."/>
            <person name="Crous P."/>
            <person name="Grigoriev I."/>
        </authorList>
    </citation>
    <scope>NUCLEOTIDE SEQUENCE</scope>
    <source>
        <strain evidence="26">CBS 123094</strain>
    </source>
</reference>
<keyword evidence="18" id="KW-0539">Nucleus</keyword>
<dbReference type="Pfam" id="PF03372">
    <property type="entry name" value="Exo_endo_phos"/>
    <property type="match status" value="1"/>
</dbReference>
<dbReference type="PANTHER" id="PTHR12121">
    <property type="entry name" value="CARBON CATABOLITE REPRESSOR PROTEIN 4"/>
    <property type="match status" value="1"/>
</dbReference>
<dbReference type="Pfam" id="PF13855">
    <property type="entry name" value="LRR_8"/>
    <property type="match status" value="1"/>
</dbReference>
<accession>A0A6A5WFJ0</accession>
<dbReference type="CDD" id="cd09097">
    <property type="entry name" value="Deadenylase_CCR4"/>
    <property type="match status" value="1"/>
</dbReference>
<dbReference type="GO" id="GO:0003723">
    <property type="term" value="F:RNA binding"/>
    <property type="evidence" value="ECO:0007669"/>
    <property type="project" value="UniProtKB-KW"/>
</dbReference>